<dbReference type="InterPro" id="IPR013320">
    <property type="entry name" value="ConA-like_dom_sf"/>
</dbReference>
<dbReference type="RefSeq" id="WP_170047438.1">
    <property type="nucleotide sequence ID" value="NZ_RJKL01000001.1"/>
</dbReference>
<keyword evidence="2" id="KW-0430">Lectin</keyword>
<protein>
    <submittedName>
        <fullName evidence="2">Legume-like lectin family protein</fullName>
    </submittedName>
</protein>
<dbReference type="PANTHER" id="PTHR32401">
    <property type="entry name" value="CONCANAVALIN A-LIKE LECTIN FAMILY PROTEIN"/>
    <property type="match status" value="1"/>
</dbReference>
<dbReference type="InterPro" id="IPR050258">
    <property type="entry name" value="Leguminous_Lectin"/>
</dbReference>
<feature type="signal peptide" evidence="1">
    <location>
        <begin position="1"/>
        <end position="28"/>
    </location>
</feature>
<feature type="chain" id="PRO_5018002008" evidence="1">
    <location>
        <begin position="29"/>
        <end position="245"/>
    </location>
</feature>
<dbReference type="InterPro" id="IPR056573">
    <property type="entry name" value="Lectin_L-type_dom"/>
</dbReference>
<dbReference type="Pfam" id="PF18483">
    <property type="entry name" value="Lectin_L-type_dom"/>
    <property type="match status" value="1"/>
</dbReference>
<gene>
    <name evidence="2" type="ORF">EDD30_5000</name>
</gene>
<evidence type="ECO:0000313" key="2">
    <source>
        <dbReference type="EMBL" id="ROP32070.1"/>
    </source>
</evidence>
<proteinExistence type="predicted"/>
<dbReference type="CDD" id="cd01951">
    <property type="entry name" value="lectin_L-type"/>
    <property type="match status" value="1"/>
</dbReference>
<dbReference type="Gene3D" id="2.60.120.200">
    <property type="match status" value="1"/>
</dbReference>
<dbReference type="GO" id="GO:0030246">
    <property type="term" value="F:carbohydrate binding"/>
    <property type="evidence" value="ECO:0007669"/>
    <property type="project" value="UniProtKB-KW"/>
</dbReference>
<dbReference type="PROSITE" id="PS00307">
    <property type="entry name" value="LECTIN_LEGUME_BETA"/>
    <property type="match status" value="1"/>
</dbReference>
<dbReference type="SUPFAM" id="SSF49899">
    <property type="entry name" value="Concanavalin A-like lectins/glucanases"/>
    <property type="match status" value="1"/>
</dbReference>
<dbReference type="PANTHER" id="PTHR32401:SF48">
    <property type="entry name" value="LEGUME LECTIN DOMAIN-CONTAINING PROTEIN"/>
    <property type="match status" value="1"/>
</dbReference>
<name>A0A3N1GPA2_9ACTN</name>
<sequence length="245" mass="25297">MRKRLAMCAATILAAALAGTVTSTAASAAPTGSKVISYTDFSAGPGLRMAGSAAVDGTALRLTGGSKREAGAAWSRVKINPRMSFDTAFEVSMTGAVGHADGIAFVLQNDGPTAIGGHGGSIGYGGMTHSVAVELDTFRNPNDVDNNHVAVVTAGAAGEVQPVVAPSPIQMFGQTVRVRTTWLAGSKTLKVRVKALGGQEMKILEKKIDLRKALGYKKAFVGFTGGTGEDVSVQKINSWTLKVMD</sequence>
<keyword evidence="1" id="KW-0732">Signal</keyword>
<dbReference type="Proteomes" id="UP000271683">
    <property type="component" value="Unassembled WGS sequence"/>
</dbReference>
<dbReference type="AlphaFoldDB" id="A0A3N1GPA2"/>
<organism evidence="2 3">
    <name type="scientific">Couchioplanes caeruleus</name>
    <dbReference type="NCBI Taxonomy" id="56438"/>
    <lineage>
        <taxon>Bacteria</taxon>
        <taxon>Bacillati</taxon>
        <taxon>Actinomycetota</taxon>
        <taxon>Actinomycetes</taxon>
        <taxon>Micromonosporales</taxon>
        <taxon>Micromonosporaceae</taxon>
        <taxon>Couchioplanes</taxon>
    </lineage>
</organism>
<dbReference type="InterPro" id="IPR019825">
    <property type="entry name" value="Lectin_legB_Mn/Ca_BS"/>
</dbReference>
<comment type="caution">
    <text evidence="2">The sequence shown here is derived from an EMBL/GenBank/DDBJ whole genome shotgun (WGS) entry which is preliminary data.</text>
</comment>
<accession>A0A3N1GPA2</accession>
<dbReference type="EMBL" id="RJKL01000001">
    <property type="protein sequence ID" value="ROP32070.1"/>
    <property type="molecule type" value="Genomic_DNA"/>
</dbReference>
<evidence type="ECO:0000313" key="3">
    <source>
        <dbReference type="Proteomes" id="UP000271683"/>
    </source>
</evidence>
<evidence type="ECO:0000256" key="1">
    <source>
        <dbReference type="SAM" id="SignalP"/>
    </source>
</evidence>
<reference evidence="2 3" key="1">
    <citation type="submission" date="2018-11" db="EMBL/GenBank/DDBJ databases">
        <title>Sequencing the genomes of 1000 actinobacteria strains.</title>
        <authorList>
            <person name="Klenk H.-P."/>
        </authorList>
    </citation>
    <scope>NUCLEOTIDE SEQUENCE [LARGE SCALE GENOMIC DNA]</scope>
    <source>
        <strain evidence="2 3">DSM 43634</strain>
    </source>
</reference>